<dbReference type="Proteomes" id="UP000634136">
    <property type="component" value="Unassembled WGS sequence"/>
</dbReference>
<evidence type="ECO:0000313" key="2">
    <source>
        <dbReference type="EMBL" id="KAF7828380.1"/>
    </source>
</evidence>
<organism evidence="2 3">
    <name type="scientific">Senna tora</name>
    <dbReference type="NCBI Taxonomy" id="362788"/>
    <lineage>
        <taxon>Eukaryota</taxon>
        <taxon>Viridiplantae</taxon>
        <taxon>Streptophyta</taxon>
        <taxon>Embryophyta</taxon>
        <taxon>Tracheophyta</taxon>
        <taxon>Spermatophyta</taxon>
        <taxon>Magnoliopsida</taxon>
        <taxon>eudicotyledons</taxon>
        <taxon>Gunneridae</taxon>
        <taxon>Pentapetalae</taxon>
        <taxon>rosids</taxon>
        <taxon>fabids</taxon>
        <taxon>Fabales</taxon>
        <taxon>Fabaceae</taxon>
        <taxon>Caesalpinioideae</taxon>
        <taxon>Cassia clade</taxon>
        <taxon>Senna</taxon>
    </lineage>
</organism>
<gene>
    <name evidence="2" type="ORF">G2W53_019544</name>
</gene>
<accession>A0A834WM27</accession>
<protein>
    <submittedName>
        <fullName evidence="2">Uncharacterized protein</fullName>
    </submittedName>
</protein>
<sequence length="20" mass="2054">MDAESKADSSNLASNVTSLN</sequence>
<reference evidence="2" key="1">
    <citation type="submission" date="2020-09" db="EMBL/GenBank/DDBJ databases">
        <title>Genome-Enabled Discovery of Anthraquinone Biosynthesis in Senna tora.</title>
        <authorList>
            <person name="Kang S.-H."/>
            <person name="Pandey R.P."/>
            <person name="Lee C.-M."/>
            <person name="Sim J.-S."/>
            <person name="Jeong J.-T."/>
            <person name="Choi B.-S."/>
            <person name="Jung M."/>
            <person name="Ginzburg D."/>
            <person name="Zhao K."/>
            <person name="Won S.Y."/>
            <person name="Oh T.-J."/>
            <person name="Yu Y."/>
            <person name="Kim N.-H."/>
            <person name="Lee O.R."/>
            <person name="Lee T.-H."/>
            <person name="Bashyal P."/>
            <person name="Kim T.-S."/>
            <person name="Lee W.-H."/>
            <person name="Kawkins C."/>
            <person name="Kim C.-K."/>
            <person name="Kim J.S."/>
            <person name="Ahn B.O."/>
            <person name="Rhee S.Y."/>
            <person name="Sohng J.K."/>
        </authorList>
    </citation>
    <scope>NUCLEOTIDE SEQUENCE</scope>
    <source>
        <tissue evidence="2">Leaf</tissue>
    </source>
</reference>
<name>A0A834WM27_9FABA</name>
<feature type="compositionally biased region" description="Polar residues" evidence="1">
    <location>
        <begin position="8"/>
        <end position="20"/>
    </location>
</feature>
<evidence type="ECO:0000256" key="1">
    <source>
        <dbReference type="SAM" id="MobiDB-lite"/>
    </source>
</evidence>
<keyword evidence="3" id="KW-1185">Reference proteome</keyword>
<dbReference type="AlphaFoldDB" id="A0A834WM27"/>
<proteinExistence type="predicted"/>
<feature type="region of interest" description="Disordered" evidence="1">
    <location>
        <begin position="1"/>
        <end position="20"/>
    </location>
</feature>
<comment type="caution">
    <text evidence="2">The sequence shown here is derived from an EMBL/GenBank/DDBJ whole genome shotgun (WGS) entry which is preliminary data.</text>
</comment>
<evidence type="ECO:0000313" key="3">
    <source>
        <dbReference type="Proteomes" id="UP000634136"/>
    </source>
</evidence>
<dbReference type="EMBL" id="JAAIUW010000006">
    <property type="protein sequence ID" value="KAF7828380.1"/>
    <property type="molecule type" value="Genomic_DNA"/>
</dbReference>